<feature type="domain" description="N-acetyltransferase" evidence="9">
    <location>
        <begin position="3"/>
        <end position="163"/>
    </location>
</feature>
<organism evidence="10 11">
    <name type="scientific">Halothiobacillus diazotrophicus</name>
    <dbReference type="NCBI Taxonomy" id="1860122"/>
    <lineage>
        <taxon>Bacteria</taxon>
        <taxon>Pseudomonadati</taxon>
        <taxon>Pseudomonadota</taxon>
        <taxon>Gammaproteobacteria</taxon>
        <taxon>Chromatiales</taxon>
        <taxon>Halothiobacillaceae</taxon>
        <taxon>Halothiobacillus</taxon>
    </lineage>
</organism>
<dbReference type="InterPro" id="IPR016181">
    <property type="entry name" value="Acyl_CoA_acyltransferase"/>
</dbReference>
<dbReference type="AlphaFoldDB" id="A0A191ZJS7"/>
<evidence type="ECO:0000256" key="3">
    <source>
        <dbReference type="ARBA" id="ARBA00012355"/>
    </source>
</evidence>
<dbReference type="GO" id="GO:0019491">
    <property type="term" value="P:ectoine biosynthetic process"/>
    <property type="evidence" value="ECO:0007669"/>
    <property type="project" value="UniProtKB-UniPathway"/>
</dbReference>
<name>A0A191ZJS7_9GAMM</name>
<gene>
    <name evidence="8" type="primary">ectA</name>
    <name evidence="10" type="ORF">A9404_12945</name>
</gene>
<dbReference type="Pfam" id="PF00583">
    <property type="entry name" value="Acetyltransf_1"/>
    <property type="match status" value="1"/>
</dbReference>
<dbReference type="PROSITE" id="PS51186">
    <property type="entry name" value="GNAT"/>
    <property type="match status" value="1"/>
</dbReference>
<keyword evidence="6 8" id="KW-0012">Acyltransferase</keyword>
<evidence type="ECO:0000256" key="7">
    <source>
        <dbReference type="ARBA" id="ARBA00048924"/>
    </source>
</evidence>
<evidence type="ECO:0000259" key="9">
    <source>
        <dbReference type="PROSITE" id="PS51186"/>
    </source>
</evidence>
<dbReference type="GO" id="GO:0033816">
    <property type="term" value="F:diaminobutyrate acetyltransferase activity"/>
    <property type="evidence" value="ECO:0007669"/>
    <property type="project" value="UniProtKB-EC"/>
</dbReference>
<accession>A0A191ZJS7</accession>
<evidence type="ECO:0000313" key="10">
    <source>
        <dbReference type="EMBL" id="ANJ68156.1"/>
    </source>
</evidence>
<reference evidence="10 11" key="1">
    <citation type="submission" date="2016-06" db="EMBL/GenBank/DDBJ databases">
        <title>Insight into the functional genes involving in sulfur oxidation in Pearl River water.</title>
        <authorList>
            <person name="Luo J."/>
            <person name="Tan X."/>
            <person name="Lin W."/>
        </authorList>
    </citation>
    <scope>NUCLEOTIDE SEQUENCE [LARGE SCALE GENOMIC DNA]</scope>
    <source>
        <strain evidence="10 11">LS2</strain>
    </source>
</reference>
<evidence type="ECO:0000256" key="5">
    <source>
        <dbReference type="ARBA" id="ARBA00022679"/>
    </source>
</evidence>
<dbReference type="EC" id="2.3.1.178" evidence="3 8"/>
<dbReference type="OrthoDB" id="2436196at2"/>
<keyword evidence="11" id="KW-1185">Reference proteome</keyword>
<dbReference type="Gene3D" id="3.40.630.30">
    <property type="match status" value="1"/>
</dbReference>
<evidence type="ECO:0000256" key="6">
    <source>
        <dbReference type="ARBA" id="ARBA00023315"/>
    </source>
</evidence>
<comment type="catalytic activity">
    <reaction evidence="7 8">
        <text>L-2,4-diaminobutanoate + acetyl-CoA = (2S)-4-acetamido-2-aminobutanoate + CoA + H(+)</text>
        <dbReference type="Rhea" id="RHEA:16901"/>
        <dbReference type="ChEBI" id="CHEBI:15378"/>
        <dbReference type="ChEBI" id="CHEBI:57287"/>
        <dbReference type="ChEBI" id="CHEBI:57288"/>
        <dbReference type="ChEBI" id="CHEBI:58761"/>
        <dbReference type="ChEBI" id="CHEBI:58929"/>
        <dbReference type="EC" id="2.3.1.178"/>
    </reaction>
</comment>
<comment type="function">
    <text evidence="8">Catalyzes the acetylation of L-2,4-diaminobutyrate (DABA) to gamma-N-acetyl-alpha,gamma-diaminobutyric acid (ADABA) with acetyl coenzyme A.</text>
</comment>
<dbReference type="NCBIfam" id="TIGR02406">
    <property type="entry name" value="ectoine_EctA"/>
    <property type="match status" value="1"/>
</dbReference>
<comment type="pathway">
    <text evidence="1 8">Amine and polyamine biosynthesis; ectoine biosynthesis; L-ectoine from L-aspartate 4-semialdehyde: step 2/3.</text>
</comment>
<dbReference type="InterPro" id="IPR012772">
    <property type="entry name" value="Ectoine_EctA"/>
</dbReference>
<keyword evidence="5 8" id="KW-0808">Transferase</keyword>
<dbReference type="STRING" id="1860122.A9404_12945"/>
<evidence type="ECO:0000256" key="4">
    <source>
        <dbReference type="ARBA" id="ARBA00017935"/>
    </source>
</evidence>
<dbReference type="InterPro" id="IPR000182">
    <property type="entry name" value="GNAT_dom"/>
</dbReference>
<sequence length="163" mass="18423">MTITYREPRLSDGARIHQMVLRAGTLDVNSAYLYFLLSDHFHATCAIAETEDRLVGFLTGYRLPDAPGTLFVWQIAVDPDMRGRGVASGLLNALESRDWFRDIRRIELTISPDNSASQALFTRWAKQLDKPIQTQPYLSAELLGDGHQPEDTYWIDLDPVGLD</sequence>
<evidence type="ECO:0000313" key="11">
    <source>
        <dbReference type="Proteomes" id="UP000078596"/>
    </source>
</evidence>
<dbReference type="KEGG" id="haz:A9404_12945"/>
<dbReference type="EMBL" id="CP016027">
    <property type="protein sequence ID" value="ANJ68156.1"/>
    <property type="molecule type" value="Genomic_DNA"/>
</dbReference>
<dbReference type="RefSeq" id="WP_066102434.1">
    <property type="nucleotide sequence ID" value="NZ_CP016027.1"/>
</dbReference>
<comment type="similarity">
    <text evidence="2 8">Belongs to the acetyltransferase family. EctA subfamily.</text>
</comment>
<proteinExistence type="inferred from homology"/>
<protein>
    <recommendedName>
        <fullName evidence="4 8">L-2,4-diaminobutyric acid acetyltransferase</fullName>
        <shortName evidence="8">DABA acetyltransferase</shortName>
        <ecNumber evidence="3 8">2.3.1.178</ecNumber>
    </recommendedName>
</protein>
<evidence type="ECO:0000256" key="1">
    <source>
        <dbReference type="ARBA" id="ARBA00004978"/>
    </source>
</evidence>
<dbReference type="SUPFAM" id="SSF55729">
    <property type="entry name" value="Acyl-CoA N-acyltransferases (Nat)"/>
    <property type="match status" value="1"/>
</dbReference>
<evidence type="ECO:0000256" key="8">
    <source>
        <dbReference type="RuleBase" id="RU365045"/>
    </source>
</evidence>
<dbReference type="CDD" id="cd04301">
    <property type="entry name" value="NAT_SF"/>
    <property type="match status" value="1"/>
</dbReference>
<dbReference type="UniPathway" id="UPA00067">
    <property type="reaction ID" value="UER00122"/>
</dbReference>
<dbReference type="Proteomes" id="UP000078596">
    <property type="component" value="Chromosome"/>
</dbReference>
<evidence type="ECO:0000256" key="2">
    <source>
        <dbReference type="ARBA" id="ARBA00010712"/>
    </source>
</evidence>